<dbReference type="EMBL" id="QZKU01000037">
    <property type="protein sequence ID" value="RJP24325.1"/>
    <property type="molecule type" value="Genomic_DNA"/>
</dbReference>
<evidence type="ECO:0000313" key="1">
    <source>
        <dbReference type="EMBL" id="RJP24325.1"/>
    </source>
</evidence>
<comment type="caution">
    <text evidence="1">The sequence shown here is derived from an EMBL/GenBank/DDBJ whole genome shotgun (WGS) entry which is preliminary data.</text>
</comment>
<proteinExistence type="predicted"/>
<protein>
    <submittedName>
        <fullName evidence="1">Uncharacterized protein</fullName>
    </submittedName>
</protein>
<dbReference type="AlphaFoldDB" id="A0A3A4P0I2"/>
<sequence length="84" mass="10270">MFSARFLIGIPQKYSENQSFFCKWLEICSCFYIHVKFPLHERILFKNKYKKKRRRRPSRVEAVGKNVRVLVFAFFCEIWMNKEG</sequence>
<organism evidence="1 2">
    <name type="scientific">Abyssobacteria bacterium (strain SURF_5)</name>
    <dbReference type="NCBI Taxonomy" id="2093360"/>
    <lineage>
        <taxon>Bacteria</taxon>
        <taxon>Pseudomonadati</taxon>
        <taxon>Candidatus Hydrogenedentota</taxon>
        <taxon>Candidatus Abyssobacteria</taxon>
    </lineage>
</organism>
<gene>
    <name evidence="1" type="ORF">C4520_04270</name>
</gene>
<evidence type="ECO:0000313" key="2">
    <source>
        <dbReference type="Proteomes" id="UP000265882"/>
    </source>
</evidence>
<reference evidence="1 2" key="1">
    <citation type="journal article" date="2017" name="ISME J.">
        <title>Energy and carbon metabolisms in a deep terrestrial subsurface fluid microbial community.</title>
        <authorList>
            <person name="Momper L."/>
            <person name="Jungbluth S.P."/>
            <person name="Lee M.D."/>
            <person name="Amend J.P."/>
        </authorList>
    </citation>
    <scope>NUCLEOTIDE SEQUENCE [LARGE SCALE GENOMIC DNA]</scope>
    <source>
        <strain evidence="1">SURF_5</strain>
    </source>
</reference>
<dbReference type="Proteomes" id="UP000265882">
    <property type="component" value="Unassembled WGS sequence"/>
</dbReference>
<accession>A0A3A4P0I2</accession>
<name>A0A3A4P0I2_ABYX5</name>